<organism evidence="1 2">
    <name type="scientific">Penicillium cataractarum</name>
    <dbReference type="NCBI Taxonomy" id="2100454"/>
    <lineage>
        <taxon>Eukaryota</taxon>
        <taxon>Fungi</taxon>
        <taxon>Dikarya</taxon>
        <taxon>Ascomycota</taxon>
        <taxon>Pezizomycotina</taxon>
        <taxon>Eurotiomycetes</taxon>
        <taxon>Eurotiomycetidae</taxon>
        <taxon>Eurotiales</taxon>
        <taxon>Aspergillaceae</taxon>
        <taxon>Penicillium</taxon>
    </lineage>
</organism>
<dbReference type="RefSeq" id="XP_056558677.1">
    <property type="nucleotide sequence ID" value="XM_056696465.1"/>
</dbReference>
<dbReference type="AlphaFoldDB" id="A0A9W9SM63"/>
<evidence type="ECO:0008006" key="3">
    <source>
        <dbReference type="Google" id="ProtNLM"/>
    </source>
</evidence>
<dbReference type="Proteomes" id="UP001147782">
    <property type="component" value="Unassembled WGS sequence"/>
</dbReference>
<reference evidence="1" key="1">
    <citation type="submission" date="2022-11" db="EMBL/GenBank/DDBJ databases">
        <authorList>
            <person name="Petersen C."/>
        </authorList>
    </citation>
    <scope>NUCLEOTIDE SEQUENCE</scope>
    <source>
        <strain evidence="1">IBT 29864</strain>
    </source>
</reference>
<name>A0A9W9SM63_9EURO</name>
<evidence type="ECO:0000313" key="2">
    <source>
        <dbReference type="Proteomes" id="UP001147782"/>
    </source>
</evidence>
<keyword evidence="2" id="KW-1185">Reference proteome</keyword>
<gene>
    <name evidence="1" type="ORF">N7496_003534</name>
</gene>
<dbReference type="OrthoDB" id="3830579at2759"/>
<evidence type="ECO:0000313" key="1">
    <source>
        <dbReference type="EMBL" id="KAJ5381106.1"/>
    </source>
</evidence>
<dbReference type="GeneID" id="81435642"/>
<dbReference type="EMBL" id="JAPZBS010000002">
    <property type="protein sequence ID" value="KAJ5381106.1"/>
    <property type="molecule type" value="Genomic_DNA"/>
</dbReference>
<dbReference type="Gene3D" id="3.30.70.100">
    <property type="match status" value="1"/>
</dbReference>
<accession>A0A9W9SM63</accession>
<reference evidence="1" key="2">
    <citation type="journal article" date="2023" name="IMA Fungus">
        <title>Comparative genomic study of the Penicillium genus elucidates a diverse pangenome and 15 lateral gene transfer events.</title>
        <authorList>
            <person name="Petersen C."/>
            <person name="Sorensen T."/>
            <person name="Nielsen M.R."/>
            <person name="Sondergaard T.E."/>
            <person name="Sorensen J.L."/>
            <person name="Fitzpatrick D.A."/>
            <person name="Frisvad J.C."/>
            <person name="Nielsen K.L."/>
        </authorList>
    </citation>
    <scope>NUCLEOTIDE SEQUENCE</scope>
    <source>
        <strain evidence="1">IBT 29864</strain>
    </source>
</reference>
<sequence>MTVTEVGCMGVKPSLDVTNDSTAEGQILTKLYKYVITAPGGSLRVYWGLEAENPTYLWAFFDWNSIEDHEKFARTLGREAVKDMPKILNRGFFTKHITATPSLSITLQSPVTEIILAYFPSDISSTQRDSALGRLQNFEQQGLNSILGIQSLSYGWGVENDFPVRGGSDDQNASILTSFVGLDSIDAKGKFRESLAFEKLLCLVRSMEGNIKLESFSVSFRSLTRNTETGTFEDI</sequence>
<proteinExistence type="predicted"/>
<comment type="caution">
    <text evidence="1">The sequence shown here is derived from an EMBL/GenBank/DDBJ whole genome shotgun (WGS) entry which is preliminary data.</text>
</comment>
<protein>
    <recommendedName>
        <fullName evidence="3">ABM domain-containing protein</fullName>
    </recommendedName>
</protein>